<keyword evidence="2" id="KW-1185">Reference proteome</keyword>
<comment type="caution">
    <text evidence="1">The sequence shown here is derived from an EMBL/GenBank/DDBJ whole genome shotgun (WGS) entry which is preliminary data.</text>
</comment>
<evidence type="ECO:0000313" key="2">
    <source>
        <dbReference type="Proteomes" id="UP000250321"/>
    </source>
</evidence>
<proteinExistence type="predicted"/>
<sequence length="118" mass="13836">MDKRITEILAIPFVNPKPCRHHHGNKYPSNRNFQSCYIPWQNAFDKHVSLKVAASFRYERDVAIRASWDIALEAFEASLEPFKMKVDLFLPESNVVMLKLKDATNLKCLFEMHRDHFA</sequence>
<reference evidence="1 2" key="1">
    <citation type="submission" date="2018-02" db="EMBL/GenBank/DDBJ databases">
        <title>Draft genome of wild Prunus yedoensis var. nudiflora.</title>
        <authorList>
            <person name="Baek S."/>
            <person name="Kim J.-H."/>
            <person name="Choi K."/>
            <person name="Kim G.-B."/>
            <person name="Cho A."/>
            <person name="Jang H."/>
            <person name="Shin C.-H."/>
            <person name="Yu H.-J."/>
            <person name="Mun J.-H."/>
        </authorList>
    </citation>
    <scope>NUCLEOTIDE SEQUENCE [LARGE SCALE GENOMIC DNA]</scope>
    <source>
        <strain evidence="2">cv. Jeju island</strain>
        <tissue evidence="1">Leaf</tissue>
    </source>
</reference>
<organism evidence="1 2">
    <name type="scientific">Prunus yedoensis var. nudiflora</name>
    <dbReference type="NCBI Taxonomy" id="2094558"/>
    <lineage>
        <taxon>Eukaryota</taxon>
        <taxon>Viridiplantae</taxon>
        <taxon>Streptophyta</taxon>
        <taxon>Embryophyta</taxon>
        <taxon>Tracheophyta</taxon>
        <taxon>Spermatophyta</taxon>
        <taxon>Magnoliopsida</taxon>
        <taxon>eudicotyledons</taxon>
        <taxon>Gunneridae</taxon>
        <taxon>Pentapetalae</taxon>
        <taxon>rosids</taxon>
        <taxon>fabids</taxon>
        <taxon>Rosales</taxon>
        <taxon>Rosaceae</taxon>
        <taxon>Amygdaloideae</taxon>
        <taxon>Amygdaleae</taxon>
        <taxon>Prunus</taxon>
    </lineage>
</organism>
<evidence type="ECO:0000313" key="1">
    <source>
        <dbReference type="EMBL" id="PQP96553.1"/>
    </source>
</evidence>
<name>A0A314XYP8_PRUYE</name>
<dbReference type="AlphaFoldDB" id="A0A314XYP8"/>
<dbReference type="Proteomes" id="UP000250321">
    <property type="component" value="Unassembled WGS sequence"/>
</dbReference>
<gene>
    <name evidence="1" type="ORF">Pyn_38217</name>
</gene>
<accession>A0A314XYP8</accession>
<dbReference type="EMBL" id="PJQY01002090">
    <property type="protein sequence ID" value="PQP96553.1"/>
    <property type="molecule type" value="Genomic_DNA"/>
</dbReference>
<protein>
    <submittedName>
        <fullName evidence="1">Uncharacterized protein</fullName>
    </submittedName>
</protein>